<keyword evidence="6" id="KW-1133">Transmembrane helix</keyword>
<keyword evidence="7" id="KW-0472">Membrane</keyword>
<feature type="region of interest" description="Disordered" evidence="10">
    <location>
        <begin position="632"/>
        <end position="651"/>
    </location>
</feature>
<sequence>KEGRPQGWYLGDKRKEEQSGETSACVIWSSAGAVVRRGSSLDVYCAFHCECERAMLSEHPPALQRHTVVNSTTTSIRVENITKHRTFSCLCHGMDLDPCGFDIWAGYPPERPRDIRCKQKVLSNLTGEVICSWERGRKTHLRDTSELVWVSTSVSGDPTESWPPIKIFIGASDPPMARFSVRHRVQFISVRVSTHNALGSAVSLPANYTLSNIAIPEAPVLAVPRCSSRGCALRVQSPQRTQYLEIQYATEAGLWTTYPNSGVPVDSDQLLSIWSLEPYRLYRFRARAKFSSGLWSNWSNVASSWTQEEAPAKELDVWYTQPPFDFKSIRLFWKPMTAAHARGKILAYLVAVHGSQSVPVSTSNLSANATGASVAFCAGCHVTVSALNAKGTSPPAKIVAYRAKGKRSRPQPRECIHSASFFFFFFSPPTAASHVVEWYPEGLKLQELHWLKLHPCTRVNCLNQFLTPFISIPSFVVPKAGPSFQQEVDASRVTLTWAELPRVQRGGCITQYTIYLEDANGSVQQCKKTQNEYLDRTQFKRPGGDLCWRTFLRVPTASYLVEPERVLFCRVWLLFQCFMLQMVPDPANSKWAKECTQDKGKMKLHSRQSESVLTEEEEPDIIIIITDEEELSNHNTEGAASTPTSPSASRRPLTTYIKSVSIESDGPEQTRTLLNSKTKTVDYISAGCQDGRLVEEEVDGDDEDEFGHMLTPLPACCLFNERMEPQIIGKLTLDAVRIDCSSLFENC</sequence>
<dbReference type="GeneTree" id="ENSGT00940000155776"/>
<evidence type="ECO:0000256" key="4">
    <source>
        <dbReference type="ARBA" id="ARBA00022729"/>
    </source>
</evidence>
<comment type="subcellular location">
    <subcellularLocation>
        <location evidence="1">Membrane</location>
        <topology evidence="1">Single-pass type I membrane protein</topology>
    </subcellularLocation>
</comment>
<dbReference type="PANTHER" id="PTHR48423:SF1">
    <property type="entry name" value="INTERLEUKIN-27 RECEPTOR SUBUNIT ALPHA"/>
    <property type="match status" value="1"/>
</dbReference>
<dbReference type="Proteomes" id="UP000264820">
    <property type="component" value="Unplaced"/>
</dbReference>
<evidence type="ECO:0000313" key="13">
    <source>
        <dbReference type="Proteomes" id="UP000264820"/>
    </source>
</evidence>
<evidence type="ECO:0000313" key="12">
    <source>
        <dbReference type="Ensembl" id="ENSHCOP00000024285.1"/>
    </source>
</evidence>
<keyword evidence="9" id="KW-0325">Glycoprotein</keyword>
<dbReference type="Gene3D" id="2.60.40.10">
    <property type="entry name" value="Immunoglobulins"/>
    <property type="match status" value="3"/>
</dbReference>
<dbReference type="InterPro" id="IPR013783">
    <property type="entry name" value="Ig-like_fold"/>
</dbReference>
<evidence type="ECO:0000256" key="7">
    <source>
        <dbReference type="ARBA" id="ARBA00023136"/>
    </source>
</evidence>
<reference evidence="12" key="1">
    <citation type="submission" date="2025-08" db="UniProtKB">
        <authorList>
            <consortium name="Ensembl"/>
        </authorList>
    </citation>
    <scope>IDENTIFICATION</scope>
</reference>
<feature type="domain" description="Fibronectin type-III" evidence="11">
    <location>
        <begin position="215"/>
        <end position="309"/>
    </location>
</feature>
<evidence type="ECO:0000256" key="6">
    <source>
        <dbReference type="ARBA" id="ARBA00022989"/>
    </source>
</evidence>
<keyword evidence="8" id="KW-0675">Receptor</keyword>
<dbReference type="InterPro" id="IPR036116">
    <property type="entry name" value="FN3_sf"/>
</dbReference>
<name>A0A3Q2YYP4_HIPCM</name>
<evidence type="ECO:0000259" key="11">
    <source>
        <dbReference type="PROSITE" id="PS50853"/>
    </source>
</evidence>
<keyword evidence="13" id="KW-1185">Reference proteome</keyword>
<dbReference type="InterPro" id="IPR052672">
    <property type="entry name" value="Type1_Cytokine_Rcpt_Type2"/>
</dbReference>
<organism evidence="12 13">
    <name type="scientific">Hippocampus comes</name>
    <name type="common">Tiger tail seahorse</name>
    <dbReference type="NCBI Taxonomy" id="109280"/>
    <lineage>
        <taxon>Eukaryota</taxon>
        <taxon>Metazoa</taxon>
        <taxon>Chordata</taxon>
        <taxon>Craniata</taxon>
        <taxon>Vertebrata</taxon>
        <taxon>Euteleostomi</taxon>
        <taxon>Actinopterygii</taxon>
        <taxon>Neopterygii</taxon>
        <taxon>Teleostei</taxon>
        <taxon>Neoteleostei</taxon>
        <taxon>Acanthomorphata</taxon>
        <taxon>Syngnathiaria</taxon>
        <taxon>Syngnathiformes</taxon>
        <taxon>Syngnathoidei</taxon>
        <taxon>Syngnathidae</taxon>
        <taxon>Hippocampus</taxon>
    </lineage>
</organism>
<keyword evidence="4" id="KW-0732">Signal</keyword>
<accession>A0A3Q2YYP4</accession>
<dbReference type="Ensembl" id="ENSHCOT00000026335.1">
    <property type="protein sequence ID" value="ENSHCOP00000024285.1"/>
    <property type="gene ID" value="ENSHCOG00000013507.1"/>
</dbReference>
<dbReference type="PROSITE" id="PS50853">
    <property type="entry name" value="FN3"/>
    <property type="match status" value="1"/>
</dbReference>
<keyword evidence="5" id="KW-0677">Repeat</keyword>
<evidence type="ECO:0000256" key="1">
    <source>
        <dbReference type="ARBA" id="ARBA00004479"/>
    </source>
</evidence>
<evidence type="ECO:0000256" key="3">
    <source>
        <dbReference type="ARBA" id="ARBA00022692"/>
    </source>
</evidence>
<reference evidence="12" key="2">
    <citation type="submission" date="2025-09" db="UniProtKB">
        <authorList>
            <consortium name="Ensembl"/>
        </authorList>
    </citation>
    <scope>IDENTIFICATION</scope>
</reference>
<proteinExistence type="inferred from homology"/>
<dbReference type="PANTHER" id="PTHR48423">
    <property type="entry name" value="INTERLEUKIN-27 RECEPTOR SUBUNIT ALPHA"/>
    <property type="match status" value="1"/>
</dbReference>
<evidence type="ECO:0000256" key="5">
    <source>
        <dbReference type="ARBA" id="ARBA00022737"/>
    </source>
</evidence>
<dbReference type="OMA" id="KWAKECT"/>
<evidence type="ECO:0000256" key="10">
    <source>
        <dbReference type="SAM" id="MobiDB-lite"/>
    </source>
</evidence>
<evidence type="ECO:0000256" key="9">
    <source>
        <dbReference type="ARBA" id="ARBA00023180"/>
    </source>
</evidence>
<dbReference type="STRING" id="109280.ENSHCOP00000024285"/>
<dbReference type="SUPFAM" id="SSF49265">
    <property type="entry name" value="Fibronectin type III"/>
    <property type="match status" value="2"/>
</dbReference>
<dbReference type="AlphaFoldDB" id="A0A3Q2YYP4"/>
<evidence type="ECO:0000256" key="2">
    <source>
        <dbReference type="ARBA" id="ARBA00008921"/>
    </source>
</evidence>
<evidence type="ECO:0000256" key="8">
    <source>
        <dbReference type="ARBA" id="ARBA00023170"/>
    </source>
</evidence>
<comment type="similarity">
    <text evidence="2">Belongs to the type I cytokine receptor family. Type 2 subfamily.</text>
</comment>
<protein>
    <submittedName>
        <fullName evidence="12">Interleukin-12 receptor subunit beta-2-like</fullName>
    </submittedName>
</protein>
<feature type="compositionally biased region" description="Low complexity" evidence="10">
    <location>
        <begin position="639"/>
        <end position="651"/>
    </location>
</feature>
<dbReference type="InterPro" id="IPR003961">
    <property type="entry name" value="FN3_dom"/>
</dbReference>
<dbReference type="GO" id="GO:0005886">
    <property type="term" value="C:plasma membrane"/>
    <property type="evidence" value="ECO:0007669"/>
    <property type="project" value="UniProtKB-ARBA"/>
</dbReference>
<keyword evidence="3" id="KW-0812">Transmembrane</keyword>